<protein>
    <submittedName>
        <fullName evidence="2">Uncharacterized protein</fullName>
    </submittedName>
</protein>
<proteinExistence type="predicted"/>
<evidence type="ECO:0000256" key="1">
    <source>
        <dbReference type="SAM" id="Phobius"/>
    </source>
</evidence>
<evidence type="ECO:0000313" key="2">
    <source>
        <dbReference type="EMBL" id="WAA11700.1"/>
    </source>
</evidence>
<dbReference type="KEGG" id="fhl:OE105_08705"/>
<gene>
    <name evidence="2" type="ORF">OE105_08705</name>
</gene>
<name>A0A9E8RWF6_9BACI</name>
<sequence>MSKKENIVRYAIIFFAIFLVVAAFSFRQRAVGEADDWKVVVTHISENRKDPPKVILYRSDDGSHWLITYTIDRTDKNRFTAIASRQLPKAPESLIGDKENTGVWVEMQENWHFFNEQLKEEKRDTHYRKEGTSEGVPFQIDEEKTIIVSTGGHPIRFKVEPDDQVVSVCPLTVDRSLWLLLLENDVKVVVSE</sequence>
<dbReference type="RefSeq" id="WP_275419816.1">
    <property type="nucleotide sequence ID" value="NZ_CP106877.1"/>
</dbReference>
<dbReference type="Proteomes" id="UP001164726">
    <property type="component" value="Chromosome"/>
</dbReference>
<dbReference type="AlphaFoldDB" id="A0A9E8RWF6"/>
<organism evidence="2 3">
    <name type="scientific">Fervidibacillus halotolerans</name>
    <dbReference type="NCBI Taxonomy" id="2980027"/>
    <lineage>
        <taxon>Bacteria</taxon>
        <taxon>Bacillati</taxon>
        <taxon>Bacillota</taxon>
        <taxon>Bacilli</taxon>
        <taxon>Bacillales</taxon>
        <taxon>Bacillaceae</taxon>
        <taxon>Fervidibacillus</taxon>
    </lineage>
</organism>
<dbReference type="EMBL" id="CP106877">
    <property type="protein sequence ID" value="WAA11700.1"/>
    <property type="molecule type" value="Genomic_DNA"/>
</dbReference>
<feature type="transmembrane region" description="Helical" evidence="1">
    <location>
        <begin position="7"/>
        <end position="26"/>
    </location>
</feature>
<evidence type="ECO:0000313" key="3">
    <source>
        <dbReference type="Proteomes" id="UP001164726"/>
    </source>
</evidence>
<keyword evidence="1" id="KW-1133">Transmembrane helix</keyword>
<reference evidence="2" key="1">
    <citation type="submission" date="2022-09" db="EMBL/GenBank/DDBJ databases">
        <title>Complete Genomes of Fervidibacillus albus and Fervidibacillus halotolerans isolated from tidal flat sediments.</title>
        <authorList>
            <person name="Kwon K.K."/>
            <person name="Yang S.-H."/>
            <person name="Park M.J."/>
            <person name="Oh H.-M."/>
        </authorList>
    </citation>
    <scope>NUCLEOTIDE SEQUENCE</scope>
    <source>
        <strain evidence="2">MEBiC13594</strain>
    </source>
</reference>
<keyword evidence="1" id="KW-0812">Transmembrane</keyword>
<keyword evidence="1" id="KW-0472">Membrane</keyword>
<keyword evidence="3" id="KW-1185">Reference proteome</keyword>
<accession>A0A9E8RWF6</accession>